<accession>A0A1V8XBE7</accession>
<dbReference type="EMBL" id="LESJ01000005">
    <property type="protein sequence ID" value="RBT68110.1"/>
    <property type="molecule type" value="Genomic_DNA"/>
</dbReference>
<gene>
    <name evidence="1" type="ORF">EB03_01234</name>
</gene>
<proteinExistence type="predicted"/>
<dbReference type="Gene3D" id="1.10.10.10">
    <property type="entry name" value="Winged helix-like DNA-binding domain superfamily/Winged helix DNA-binding domain"/>
    <property type="match status" value="1"/>
</dbReference>
<comment type="caution">
    <text evidence="1">The sequence shown here is derived from an EMBL/GenBank/DDBJ whole genome shotgun (WGS) entry which is preliminary data.</text>
</comment>
<reference evidence="1 2" key="1">
    <citation type="submission" date="2015-06" db="EMBL/GenBank/DDBJ databases">
        <title>The Genome Sequence of Enterococcus hirae 88EA1.</title>
        <authorList>
            <consortium name="The Broad Institute Genomics Platform"/>
            <consortium name="The Broad Institute Genome Sequencing Center for Infectious Disease"/>
            <person name="Earl A.M."/>
            <person name="Van Tyne D."/>
            <person name="Lebreton F."/>
            <person name="Saavedra J.T."/>
            <person name="Gilmore M.S."/>
            <person name="Manson McGuire A."/>
            <person name="Clock S."/>
            <person name="Crupain M."/>
            <person name="Rangan U."/>
            <person name="Young S."/>
            <person name="Abouelleil A."/>
            <person name="Cao P."/>
            <person name="Chapman S.B."/>
            <person name="Griggs A."/>
            <person name="Priest M."/>
            <person name="Shea T."/>
            <person name="Wortman J."/>
            <person name="Nusbaum C."/>
            <person name="Birren B."/>
        </authorList>
    </citation>
    <scope>NUCLEOTIDE SEQUENCE [LARGE SCALE GENOMIC DNA]</scope>
    <source>
        <strain evidence="1 2">88EA1</strain>
    </source>
</reference>
<dbReference type="RefSeq" id="WP_010718399.1">
    <property type="nucleotide sequence ID" value="NZ_AP027299.1"/>
</dbReference>
<dbReference type="InterPro" id="IPR036388">
    <property type="entry name" value="WH-like_DNA-bd_sf"/>
</dbReference>
<dbReference type="Proteomes" id="UP000253498">
    <property type="component" value="Unassembled WGS sequence"/>
</dbReference>
<evidence type="ECO:0000313" key="1">
    <source>
        <dbReference type="EMBL" id="RBT68110.1"/>
    </source>
</evidence>
<name>A0A1V8XBE7_ENTHR</name>
<dbReference type="GeneID" id="56787171"/>
<sequence length="76" mass="9049">MKISQMERVVPLVQKKQPKERVWKKAKDIAEYFGVSLATISKWTNSKNDPLPSRRVRGVLQYDFELVKEWEERNTN</sequence>
<dbReference type="SUPFAM" id="SSF46955">
    <property type="entry name" value="Putative DNA-binding domain"/>
    <property type="match status" value="1"/>
</dbReference>
<dbReference type="InterPro" id="IPR009061">
    <property type="entry name" value="DNA-bd_dom_put_sf"/>
</dbReference>
<organism evidence="1 2">
    <name type="scientific">Enterococcus hirae</name>
    <dbReference type="NCBI Taxonomy" id="1354"/>
    <lineage>
        <taxon>Bacteria</taxon>
        <taxon>Bacillati</taxon>
        <taxon>Bacillota</taxon>
        <taxon>Bacilli</taxon>
        <taxon>Lactobacillales</taxon>
        <taxon>Enterococcaceae</taxon>
        <taxon>Enterococcus</taxon>
    </lineage>
</organism>
<evidence type="ECO:0000313" key="2">
    <source>
        <dbReference type="Proteomes" id="UP000253498"/>
    </source>
</evidence>
<dbReference type="AlphaFoldDB" id="A0A1V8XBE7"/>
<protein>
    <submittedName>
        <fullName evidence="1">Uncharacterized protein</fullName>
    </submittedName>
</protein>